<dbReference type="PANTHER" id="PTHR36919:SF3">
    <property type="entry name" value="BLL5882 PROTEIN"/>
    <property type="match status" value="1"/>
</dbReference>
<evidence type="ECO:0000313" key="3">
    <source>
        <dbReference type="EMBL" id="SDB93490.1"/>
    </source>
</evidence>
<sequence>MKQGLLFSVALMSISVLSATTAWSIELDGTKWQAMNEKTGKPLNIIQFYKDKNGNYAGKVAQVSEPKNIPVCTTCSGELKGKNLQGMTLIRNLKKSTDNKYTEGSVIDPASSRTYRLNVETSPNGQQLKLRGYIGTPALAGTQIWNRVK</sequence>
<dbReference type="RefSeq" id="WP_092616679.1">
    <property type="nucleotide sequence ID" value="NZ_FMYK01000002.1"/>
</dbReference>
<dbReference type="Pfam" id="PF09917">
    <property type="entry name" value="DUF2147"/>
    <property type="match status" value="1"/>
</dbReference>
<evidence type="ECO:0000256" key="1">
    <source>
        <dbReference type="SAM" id="SignalP"/>
    </source>
</evidence>
<feature type="chain" id="PRO_5017216070" description="DUF2147 domain-containing protein" evidence="1">
    <location>
        <begin position="19"/>
        <end position="149"/>
    </location>
</feature>
<reference evidence="4" key="1">
    <citation type="submission" date="2016-09" db="EMBL/GenBank/DDBJ databases">
        <authorList>
            <person name="Varghese N."/>
            <person name="Submissions S."/>
        </authorList>
    </citation>
    <scope>NUCLEOTIDE SEQUENCE [LARGE SCALE GENOMIC DNA]</scope>
    <source>
        <strain evidence="4">ANC 3699</strain>
    </source>
</reference>
<evidence type="ECO:0000313" key="4">
    <source>
        <dbReference type="Proteomes" id="UP000242317"/>
    </source>
</evidence>
<organism evidence="3 4">
    <name type="scientific">Acinetobacter marinus</name>
    <dbReference type="NCBI Taxonomy" id="281375"/>
    <lineage>
        <taxon>Bacteria</taxon>
        <taxon>Pseudomonadati</taxon>
        <taxon>Pseudomonadota</taxon>
        <taxon>Gammaproteobacteria</taxon>
        <taxon>Moraxellales</taxon>
        <taxon>Moraxellaceae</taxon>
        <taxon>Acinetobacter</taxon>
    </lineage>
</organism>
<dbReference type="EMBL" id="FMYK01000002">
    <property type="protein sequence ID" value="SDB93490.1"/>
    <property type="molecule type" value="Genomic_DNA"/>
</dbReference>
<proteinExistence type="predicted"/>
<dbReference type="Proteomes" id="UP000242317">
    <property type="component" value="Unassembled WGS sequence"/>
</dbReference>
<name>A0A1G6HGX1_9GAMM</name>
<dbReference type="OrthoDB" id="9814399at2"/>
<feature type="signal peptide" evidence="1">
    <location>
        <begin position="1"/>
        <end position="18"/>
    </location>
</feature>
<accession>A0A1G6HGX1</accession>
<dbReference type="Gene3D" id="2.40.128.520">
    <property type="match status" value="1"/>
</dbReference>
<evidence type="ECO:0000259" key="2">
    <source>
        <dbReference type="Pfam" id="PF09917"/>
    </source>
</evidence>
<dbReference type="InterPro" id="IPR019223">
    <property type="entry name" value="DUF2147"/>
</dbReference>
<keyword evidence="1" id="KW-0732">Signal</keyword>
<dbReference type="AlphaFoldDB" id="A0A1G6HGX1"/>
<dbReference type="PANTHER" id="PTHR36919">
    <property type="entry name" value="BLR1215 PROTEIN"/>
    <property type="match status" value="1"/>
</dbReference>
<protein>
    <recommendedName>
        <fullName evidence="2">DUF2147 domain-containing protein</fullName>
    </recommendedName>
</protein>
<keyword evidence="4" id="KW-1185">Reference proteome</keyword>
<gene>
    <name evidence="3" type="ORF">SAMN05421749_102236</name>
</gene>
<feature type="domain" description="DUF2147" evidence="2">
    <location>
        <begin position="32"/>
        <end position="147"/>
    </location>
</feature>